<name>A0ABT9NEU7_9ACTO</name>
<comment type="subcellular location">
    <subcellularLocation>
        <location evidence="1">Cell membrane</location>
        <topology evidence="1">Multi-pass membrane protein</topology>
    </subcellularLocation>
</comment>
<evidence type="ECO:0000259" key="9">
    <source>
        <dbReference type="PROSITE" id="PS51202"/>
    </source>
</evidence>
<dbReference type="EMBL" id="JAUSQX010000001">
    <property type="protein sequence ID" value="MDP9805722.1"/>
    <property type="molecule type" value="Genomic_DNA"/>
</dbReference>
<evidence type="ECO:0000256" key="5">
    <source>
        <dbReference type="ARBA" id="ARBA00022692"/>
    </source>
</evidence>
<evidence type="ECO:0000256" key="2">
    <source>
        <dbReference type="ARBA" id="ARBA00009854"/>
    </source>
</evidence>
<evidence type="ECO:0000256" key="7">
    <source>
        <dbReference type="ARBA" id="ARBA00023136"/>
    </source>
</evidence>
<keyword evidence="3" id="KW-0813">Transport</keyword>
<keyword evidence="6 8" id="KW-1133">Transmembrane helix</keyword>
<dbReference type="Proteomes" id="UP001243212">
    <property type="component" value="Unassembled WGS sequence"/>
</dbReference>
<feature type="transmembrane region" description="Helical" evidence="8">
    <location>
        <begin position="413"/>
        <end position="431"/>
    </location>
</feature>
<dbReference type="InterPro" id="IPR006037">
    <property type="entry name" value="RCK_C"/>
</dbReference>
<gene>
    <name evidence="10" type="ORF">J2S70_000304</name>
</gene>
<feature type="transmembrane region" description="Helical" evidence="8">
    <location>
        <begin position="500"/>
        <end position="520"/>
    </location>
</feature>
<feature type="transmembrane region" description="Helical" evidence="8">
    <location>
        <begin position="89"/>
        <end position="111"/>
    </location>
</feature>
<dbReference type="Gene3D" id="3.30.70.1450">
    <property type="entry name" value="Regulator of K+ conductance, C-terminal domain"/>
    <property type="match status" value="1"/>
</dbReference>
<dbReference type="Pfam" id="PF06826">
    <property type="entry name" value="Asp-Al_Ex"/>
    <property type="match status" value="2"/>
</dbReference>
<dbReference type="PROSITE" id="PS51202">
    <property type="entry name" value="RCK_C"/>
    <property type="match status" value="1"/>
</dbReference>
<dbReference type="InterPro" id="IPR050144">
    <property type="entry name" value="AAE_transporter"/>
</dbReference>
<dbReference type="InterPro" id="IPR006512">
    <property type="entry name" value="YidE_YbjL"/>
</dbReference>
<evidence type="ECO:0000256" key="4">
    <source>
        <dbReference type="ARBA" id="ARBA00022475"/>
    </source>
</evidence>
<evidence type="ECO:0000256" key="6">
    <source>
        <dbReference type="ARBA" id="ARBA00022989"/>
    </source>
</evidence>
<accession>A0ABT9NEU7</accession>
<dbReference type="InterPro" id="IPR036721">
    <property type="entry name" value="RCK_C_sf"/>
</dbReference>
<keyword evidence="4" id="KW-1003">Cell membrane</keyword>
<reference evidence="10 11" key="1">
    <citation type="submission" date="2023-07" db="EMBL/GenBank/DDBJ databases">
        <title>Sequencing the genomes of 1000 actinobacteria strains.</title>
        <authorList>
            <person name="Klenk H.-P."/>
        </authorList>
    </citation>
    <scope>NUCLEOTIDE SEQUENCE [LARGE SCALE GENOMIC DNA]</scope>
    <source>
        <strain evidence="10 11">DSM 17163</strain>
    </source>
</reference>
<comment type="caution">
    <text evidence="10">The sequence shown here is derived from an EMBL/GenBank/DDBJ whole genome shotgun (WGS) entry which is preliminary data.</text>
</comment>
<dbReference type="PANTHER" id="PTHR30445:SF3">
    <property type="entry name" value="TRANSPORT PROTEIN YIDE-RELATED"/>
    <property type="match status" value="1"/>
</dbReference>
<feature type="transmembrane region" description="Helical" evidence="8">
    <location>
        <begin position="443"/>
        <end position="464"/>
    </location>
</feature>
<evidence type="ECO:0000256" key="8">
    <source>
        <dbReference type="SAM" id="Phobius"/>
    </source>
</evidence>
<feature type="transmembrane region" description="Helical" evidence="8">
    <location>
        <begin position="150"/>
        <end position="167"/>
    </location>
</feature>
<dbReference type="NCBIfam" id="TIGR01625">
    <property type="entry name" value="YidE_YbjL_dupl"/>
    <property type="match status" value="2"/>
</dbReference>
<feature type="domain" description="RCK C-terminal" evidence="9">
    <location>
        <begin position="254"/>
        <end position="338"/>
    </location>
</feature>
<evidence type="ECO:0000313" key="10">
    <source>
        <dbReference type="EMBL" id="MDP9805722.1"/>
    </source>
</evidence>
<protein>
    <submittedName>
        <fullName evidence="10">Transport protein</fullName>
    </submittedName>
</protein>
<evidence type="ECO:0000313" key="11">
    <source>
        <dbReference type="Proteomes" id="UP001243212"/>
    </source>
</evidence>
<feature type="transmembrane region" description="Helical" evidence="8">
    <location>
        <begin position="6"/>
        <end position="26"/>
    </location>
</feature>
<organism evidence="10 11">
    <name type="scientific">Trueperella bonasi</name>
    <dbReference type="NCBI Taxonomy" id="312286"/>
    <lineage>
        <taxon>Bacteria</taxon>
        <taxon>Bacillati</taxon>
        <taxon>Actinomycetota</taxon>
        <taxon>Actinomycetes</taxon>
        <taxon>Actinomycetales</taxon>
        <taxon>Actinomycetaceae</taxon>
        <taxon>Trueperella</taxon>
    </lineage>
</organism>
<keyword evidence="5 8" id="KW-0812">Transmembrane</keyword>
<dbReference type="PANTHER" id="PTHR30445">
    <property type="entry name" value="K(+)_H(+) ANTIPORTER SUBUNIT KHTT"/>
    <property type="match status" value="1"/>
</dbReference>
<evidence type="ECO:0000256" key="1">
    <source>
        <dbReference type="ARBA" id="ARBA00004651"/>
    </source>
</evidence>
<keyword evidence="7 8" id="KW-0472">Membrane</keyword>
<feature type="transmembrane region" description="Helical" evidence="8">
    <location>
        <begin position="348"/>
        <end position="368"/>
    </location>
</feature>
<comment type="similarity">
    <text evidence="2">Belongs to the AAE transporter (TC 2.A.81) family.</text>
</comment>
<dbReference type="SUPFAM" id="SSF116726">
    <property type="entry name" value="TrkA C-terminal domain-like"/>
    <property type="match status" value="2"/>
</dbReference>
<keyword evidence="11" id="KW-1185">Reference proteome</keyword>
<feature type="transmembrane region" description="Helical" evidence="8">
    <location>
        <begin position="374"/>
        <end position="393"/>
    </location>
</feature>
<evidence type="ECO:0000256" key="3">
    <source>
        <dbReference type="ARBA" id="ARBA00022448"/>
    </source>
</evidence>
<proteinExistence type="inferred from homology"/>
<dbReference type="Pfam" id="PF02080">
    <property type="entry name" value="TrkA_C"/>
    <property type="match status" value="1"/>
</dbReference>
<sequence length="522" mass="54684">MAELLISSPLMTLFLVVALGGVLGIIPFGKLKFGAAGALFVGLFIGNLAPELGGSMGLVQNLGLALFVYMVGLSAGQTFFRDLKRYYKLMLAAVGAIALGAIVAALAGPLLGLSIELSAGVFAGSLTNTPALAAATAVTGTAEPGVGYSLGYPMGVFMGIVLVSMVVSRKWPELNDTPSYAGQSLTAVTAVAEKEIPLRQIPGWQAQDIRVSYLYRDGKTRVISPGEELQKGDQIVIVGMESAVVEAVEAIGYVRPEHLADDRSRVDFRSFTVSEKELAGMTVAELNLPSRFGAVVTRIHRGDFELLASDFEHLEIGDRVMVAFPRAEYENLESFFGNSERKVSQVDAVALGLGMVLGLLLGMVEVGMPGGGTFSLGSAAGPLIVGMILGYLYRTGPLVWQLPLAANETIRQLGLLLFLASVGIASGPAFAETAFSVTGLKALALGALIAVVVLVTVSMCGRVLKVSAQRTAGTMAGALGQPAILSFAQSKEQDERIESGYASVFALAMIAKILLTYVILAI</sequence>
<feature type="transmembrane region" description="Helical" evidence="8">
    <location>
        <begin position="33"/>
        <end position="50"/>
    </location>
</feature>
<feature type="transmembrane region" description="Helical" evidence="8">
    <location>
        <begin position="62"/>
        <end position="80"/>
    </location>
</feature>